<comment type="caution">
    <text evidence="2">The sequence shown here is derived from an EMBL/GenBank/DDBJ whole genome shotgun (WGS) entry which is preliminary data.</text>
</comment>
<evidence type="ECO:0000313" key="3">
    <source>
        <dbReference type="Proteomes" id="UP000023152"/>
    </source>
</evidence>
<keyword evidence="1" id="KW-0812">Transmembrane</keyword>
<gene>
    <name evidence="2" type="ORF">RFI_12167</name>
</gene>
<keyword evidence="1" id="KW-1133">Transmembrane helix</keyword>
<sequence length="187" mass="22535">EKEEKEENDDKMDKIAKKEENEQQYGNVQCYFSVVPIFKDNCFVYAQKKNATYNIKKSENQVFTKMKNINPTYKQTKKKGKYKMWRRWWGQREEKEKTEIISKFQTIPTEQFGMWLLNDSKWKNEITGDDIDSIRLSVDAYLDSVMLFFSFFFLHLIDNDILCYLTNRTMRTTKKKLIIHSLIAIIF</sequence>
<feature type="transmembrane region" description="Helical" evidence="1">
    <location>
        <begin position="145"/>
        <end position="166"/>
    </location>
</feature>
<dbReference type="Proteomes" id="UP000023152">
    <property type="component" value="Unassembled WGS sequence"/>
</dbReference>
<organism evidence="2 3">
    <name type="scientific">Reticulomyxa filosa</name>
    <dbReference type="NCBI Taxonomy" id="46433"/>
    <lineage>
        <taxon>Eukaryota</taxon>
        <taxon>Sar</taxon>
        <taxon>Rhizaria</taxon>
        <taxon>Retaria</taxon>
        <taxon>Foraminifera</taxon>
        <taxon>Monothalamids</taxon>
        <taxon>Reticulomyxidae</taxon>
        <taxon>Reticulomyxa</taxon>
    </lineage>
</organism>
<proteinExistence type="predicted"/>
<evidence type="ECO:0000313" key="2">
    <source>
        <dbReference type="EMBL" id="ETO24980.1"/>
    </source>
</evidence>
<protein>
    <submittedName>
        <fullName evidence="2">Uncharacterized protein</fullName>
    </submittedName>
</protein>
<reference evidence="2 3" key="1">
    <citation type="journal article" date="2013" name="Curr. Biol.">
        <title>The Genome of the Foraminiferan Reticulomyxa filosa.</title>
        <authorList>
            <person name="Glockner G."/>
            <person name="Hulsmann N."/>
            <person name="Schleicher M."/>
            <person name="Noegel A.A."/>
            <person name="Eichinger L."/>
            <person name="Gallinger C."/>
            <person name="Pawlowski J."/>
            <person name="Sierra R."/>
            <person name="Euteneuer U."/>
            <person name="Pillet L."/>
            <person name="Moustafa A."/>
            <person name="Platzer M."/>
            <person name="Groth M."/>
            <person name="Szafranski K."/>
            <person name="Schliwa M."/>
        </authorList>
    </citation>
    <scope>NUCLEOTIDE SEQUENCE [LARGE SCALE GENOMIC DNA]</scope>
</reference>
<keyword evidence="3" id="KW-1185">Reference proteome</keyword>
<name>X6NF88_RETFI</name>
<accession>X6NF88</accession>
<evidence type="ECO:0000256" key="1">
    <source>
        <dbReference type="SAM" id="Phobius"/>
    </source>
</evidence>
<dbReference type="EMBL" id="ASPP01008827">
    <property type="protein sequence ID" value="ETO24980.1"/>
    <property type="molecule type" value="Genomic_DNA"/>
</dbReference>
<keyword evidence="1" id="KW-0472">Membrane</keyword>
<dbReference type="AlphaFoldDB" id="X6NF88"/>
<feature type="non-terminal residue" evidence="2">
    <location>
        <position position="1"/>
    </location>
</feature>